<evidence type="ECO:0000259" key="6">
    <source>
        <dbReference type="Pfam" id="PF00155"/>
    </source>
</evidence>
<dbReference type="Pfam" id="PF00155">
    <property type="entry name" value="Aminotran_1_2"/>
    <property type="match status" value="1"/>
</dbReference>
<dbReference type="AlphaFoldDB" id="A0A5J5F257"/>
<evidence type="ECO:0000256" key="2">
    <source>
        <dbReference type="ARBA" id="ARBA00007441"/>
    </source>
</evidence>
<organism evidence="7 8">
    <name type="scientific">Sphaerosporella brunnea</name>
    <dbReference type="NCBI Taxonomy" id="1250544"/>
    <lineage>
        <taxon>Eukaryota</taxon>
        <taxon>Fungi</taxon>
        <taxon>Dikarya</taxon>
        <taxon>Ascomycota</taxon>
        <taxon>Pezizomycotina</taxon>
        <taxon>Pezizomycetes</taxon>
        <taxon>Pezizales</taxon>
        <taxon>Pyronemataceae</taxon>
        <taxon>Sphaerosporella</taxon>
    </lineage>
</organism>
<keyword evidence="4 7" id="KW-0808">Transferase</keyword>
<dbReference type="InterPro" id="IPR015424">
    <property type="entry name" value="PyrdxlP-dep_Trfase"/>
</dbReference>
<keyword evidence="5" id="KW-0663">Pyridoxal phosphate</keyword>
<dbReference type="InterPro" id="IPR004839">
    <property type="entry name" value="Aminotransferase_I/II_large"/>
</dbReference>
<dbReference type="OrthoDB" id="7042322at2759"/>
<dbReference type="GO" id="GO:0008483">
    <property type="term" value="F:transaminase activity"/>
    <property type="evidence" value="ECO:0007669"/>
    <property type="project" value="UniProtKB-KW"/>
</dbReference>
<dbReference type="InterPro" id="IPR015422">
    <property type="entry name" value="PyrdxlP-dep_Trfase_small"/>
</dbReference>
<feature type="domain" description="Aminotransferase class I/classII large" evidence="6">
    <location>
        <begin position="37"/>
        <end position="400"/>
    </location>
</feature>
<evidence type="ECO:0000313" key="8">
    <source>
        <dbReference type="Proteomes" id="UP000326924"/>
    </source>
</evidence>
<dbReference type="InterPro" id="IPR015421">
    <property type="entry name" value="PyrdxlP-dep_Trfase_major"/>
</dbReference>
<comment type="similarity">
    <text evidence="2">Belongs to the class-I pyridoxal-phosphate-dependent aminotransferase family.</text>
</comment>
<dbReference type="GO" id="GO:0006520">
    <property type="term" value="P:amino acid metabolic process"/>
    <property type="evidence" value="ECO:0007669"/>
    <property type="project" value="InterPro"/>
</dbReference>
<dbReference type="CDD" id="cd00609">
    <property type="entry name" value="AAT_like"/>
    <property type="match status" value="1"/>
</dbReference>
<evidence type="ECO:0000256" key="5">
    <source>
        <dbReference type="ARBA" id="ARBA00022898"/>
    </source>
</evidence>
<evidence type="ECO:0000256" key="4">
    <source>
        <dbReference type="ARBA" id="ARBA00022679"/>
    </source>
</evidence>
<protein>
    <submittedName>
        <fullName evidence="7">Aminotransferase</fullName>
    </submittedName>
</protein>
<evidence type="ECO:0000256" key="1">
    <source>
        <dbReference type="ARBA" id="ARBA00001933"/>
    </source>
</evidence>
<dbReference type="EMBL" id="VXIS01000052">
    <property type="protein sequence ID" value="KAA8909978.1"/>
    <property type="molecule type" value="Genomic_DNA"/>
</dbReference>
<name>A0A5J5F257_9PEZI</name>
<proteinExistence type="inferred from homology"/>
<comment type="caution">
    <text evidence="7">The sequence shown here is derived from an EMBL/GenBank/DDBJ whole genome shotgun (WGS) entry which is preliminary data.</text>
</comment>
<accession>A0A5J5F257</accession>
<dbReference type="Gene3D" id="3.90.1150.10">
    <property type="entry name" value="Aspartate Aminotransferase, domain 1"/>
    <property type="match status" value="1"/>
</dbReference>
<dbReference type="Gene3D" id="3.40.640.10">
    <property type="entry name" value="Type I PLP-dependent aspartate aminotransferase-like (Major domain)"/>
    <property type="match status" value="1"/>
</dbReference>
<dbReference type="GO" id="GO:0030170">
    <property type="term" value="F:pyridoxal phosphate binding"/>
    <property type="evidence" value="ECO:0007669"/>
    <property type="project" value="InterPro"/>
</dbReference>
<sequence>MSIILPSIIRPQAATMKISPTLEINELVAEARASGQNVVHLGFGEATFPLPPAILDEHRKHVASTSYMPVAGLSELRESIATFSTRRLGVLVEPEQVVVAPGSKPLLFALFDILEGDVLLPRPSWVSYGPQVNHAGKQLFWVETEDDRHTITETSLNAAFDGAIAAGANPRIMLTNTPSNPTGRAFDEATITVISDFCRGKGIVLISDEIYSDLCYDPDFSRLSPYTQLTTENEGQSTTCIITGGLSKTYSAGGWRIGYSIFPRSVAGQALQSAVLSYASENWSAASAPAQKAAALAFQPSAEMDLYRQRAVTLHRACTTRLYSALAGLGLDVPEPQGAFYLYPSFSPWTAQLQYLGVHDSNALAKWLIREFGVATLPGTAFGEDDMDGPPAGRYRLRMATSYLYFENEQERYVRGFGLMEDAAEGKEVALPMLEEAVARLKTVIERLKGIKVEKIDW</sequence>
<dbReference type="InterPro" id="IPR050596">
    <property type="entry name" value="AspAT/PAT-like"/>
</dbReference>
<evidence type="ECO:0000313" key="7">
    <source>
        <dbReference type="EMBL" id="KAA8909978.1"/>
    </source>
</evidence>
<dbReference type="PANTHER" id="PTHR46383:SF1">
    <property type="entry name" value="ASPARTATE AMINOTRANSFERASE"/>
    <property type="match status" value="1"/>
</dbReference>
<reference evidence="7 8" key="1">
    <citation type="submission" date="2019-09" db="EMBL/GenBank/DDBJ databases">
        <title>Draft genome of the ectomycorrhizal ascomycete Sphaerosporella brunnea.</title>
        <authorList>
            <consortium name="DOE Joint Genome Institute"/>
            <person name="Benucci G.M."/>
            <person name="Marozzi G."/>
            <person name="Antonielli L."/>
            <person name="Sanchez S."/>
            <person name="Marco P."/>
            <person name="Wang X."/>
            <person name="Falini L.B."/>
            <person name="Barry K."/>
            <person name="Haridas S."/>
            <person name="Lipzen A."/>
            <person name="Labutti K."/>
            <person name="Grigoriev I.V."/>
            <person name="Murat C."/>
            <person name="Martin F."/>
            <person name="Albertini E."/>
            <person name="Donnini D."/>
            <person name="Bonito G."/>
        </authorList>
    </citation>
    <scope>NUCLEOTIDE SEQUENCE [LARGE SCALE GENOMIC DNA]</scope>
    <source>
        <strain evidence="7 8">Sb_GMNB300</strain>
    </source>
</reference>
<gene>
    <name evidence="7" type="ORF">FN846DRAFT_793775</name>
</gene>
<keyword evidence="8" id="KW-1185">Reference proteome</keyword>
<evidence type="ECO:0000256" key="3">
    <source>
        <dbReference type="ARBA" id="ARBA00022576"/>
    </source>
</evidence>
<dbReference type="Proteomes" id="UP000326924">
    <property type="component" value="Unassembled WGS sequence"/>
</dbReference>
<dbReference type="InParanoid" id="A0A5J5F257"/>
<dbReference type="InterPro" id="IPR004838">
    <property type="entry name" value="NHTrfase_class1_PyrdxlP-BS"/>
</dbReference>
<dbReference type="PANTHER" id="PTHR46383">
    <property type="entry name" value="ASPARTATE AMINOTRANSFERASE"/>
    <property type="match status" value="1"/>
</dbReference>
<dbReference type="PROSITE" id="PS00105">
    <property type="entry name" value="AA_TRANSFER_CLASS_1"/>
    <property type="match status" value="1"/>
</dbReference>
<comment type="cofactor">
    <cofactor evidence="1">
        <name>pyridoxal 5'-phosphate</name>
        <dbReference type="ChEBI" id="CHEBI:597326"/>
    </cofactor>
</comment>
<keyword evidence="3 7" id="KW-0032">Aminotransferase</keyword>
<dbReference type="SUPFAM" id="SSF53383">
    <property type="entry name" value="PLP-dependent transferases"/>
    <property type="match status" value="1"/>
</dbReference>